<evidence type="ECO:0000313" key="6">
    <source>
        <dbReference type="EMBL" id="NWB47184.1"/>
    </source>
</evidence>
<dbReference type="SUPFAM" id="SSF46785">
    <property type="entry name" value="Winged helix' DNA-binding domain"/>
    <property type="match status" value="1"/>
</dbReference>
<evidence type="ECO:0000259" key="5">
    <source>
        <dbReference type="PROSITE" id="PS50931"/>
    </source>
</evidence>
<reference evidence="6 7" key="1">
    <citation type="submission" date="2020-04" db="EMBL/GenBank/DDBJ databases">
        <title>Molecular characterization of pseudomonads from Agaricus bisporus reveal novel blotch 2 pathogens in Western Europe.</title>
        <authorList>
            <person name="Taparia T."/>
            <person name="Krijger M."/>
            <person name="Haynes E."/>
            <person name="Elpinstone J.G."/>
            <person name="Noble R."/>
            <person name="Van Der Wolf J."/>
        </authorList>
    </citation>
    <scope>NUCLEOTIDE SEQUENCE [LARGE SCALE GENOMIC DNA]</scope>
    <source>
        <strain evidence="6 7">F1001</strain>
    </source>
</reference>
<dbReference type="EMBL" id="JACAPU010000013">
    <property type="protein sequence ID" value="NWB47184.1"/>
    <property type="molecule type" value="Genomic_DNA"/>
</dbReference>
<dbReference type="Pfam" id="PF03466">
    <property type="entry name" value="LysR_substrate"/>
    <property type="match status" value="1"/>
</dbReference>
<evidence type="ECO:0000256" key="2">
    <source>
        <dbReference type="ARBA" id="ARBA00023015"/>
    </source>
</evidence>
<dbReference type="Gene3D" id="3.40.190.10">
    <property type="entry name" value="Periplasmic binding protein-like II"/>
    <property type="match status" value="2"/>
</dbReference>
<dbReference type="GO" id="GO:0003700">
    <property type="term" value="F:DNA-binding transcription factor activity"/>
    <property type="evidence" value="ECO:0007669"/>
    <property type="project" value="InterPro"/>
</dbReference>
<dbReference type="InterPro" id="IPR058163">
    <property type="entry name" value="LysR-type_TF_proteobact-type"/>
</dbReference>
<keyword evidence="3" id="KW-0238">DNA-binding</keyword>
<evidence type="ECO:0000313" key="7">
    <source>
        <dbReference type="Proteomes" id="UP000582981"/>
    </source>
</evidence>
<evidence type="ECO:0000256" key="3">
    <source>
        <dbReference type="ARBA" id="ARBA00023125"/>
    </source>
</evidence>
<keyword evidence="4" id="KW-0804">Transcription</keyword>
<dbReference type="AlphaFoldDB" id="A0A7Y7WEL7"/>
<name>A0A7Y7WEL7_9PSED</name>
<dbReference type="PRINTS" id="PR00039">
    <property type="entry name" value="HTHLYSR"/>
</dbReference>
<gene>
    <name evidence="6" type="ORF">HX829_11835</name>
</gene>
<dbReference type="InterPro" id="IPR005119">
    <property type="entry name" value="LysR_subst-bd"/>
</dbReference>
<dbReference type="InterPro" id="IPR000847">
    <property type="entry name" value="LysR_HTH_N"/>
</dbReference>
<accession>A0A7Y7WEL7</accession>
<keyword evidence="2" id="KW-0805">Transcription regulation</keyword>
<proteinExistence type="inferred from homology"/>
<dbReference type="Gene3D" id="1.10.10.10">
    <property type="entry name" value="Winged helix-like DNA-binding domain superfamily/Winged helix DNA-binding domain"/>
    <property type="match status" value="1"/>
</dbReference>
<comment type="caution">
    <text evidence="6">The sequence shown here is derived from an EMBL/GenBank/DDBJ whole genome shotgun (WGS) entry which is preliminary data.</text>
</comment>
<feature type="domain" description="HTH lysR-type" evidence="5">
    <location>
        <begin position="8"/>
        <end position="65"/>
    </location>
</feature>
<dbReference type="Proteomes" id="UP000582981">
    <property type="component" value="Unassembled WGS sequence"/>
</dbReference>
<dbReference type="InterPro" id="IPR036388">
    <property type="entry name" value="WH-like_DNA-bd_sf"/>
</dbReference>
<evidence type="ECO:0000256" key="4">
    <source>
        <dbReference type="ARBA" id="ARBA00023163"/>
    </source>
</evidence>
<dbReference type="GO" id="GO:0043565">
    <property type="term" value="F:sequence-specific DNA binding"/>
    <property type="evidence" value="ECO:0007669"/>
    <property type="project" value="TreeGrafter"/>
</dbReference>
<dbReference type="SUPFAM" id="SSF53850">
    <property type="entry name" value="Periplasmic binding protein-like II"/>
    <property type="match status" value="1"/>
</dbReference>
<dbReference type="RefSeq" id="WP_177144129.1">
    <property type="nucleotide sequence ID" value="NZ_JACAPU010000013.1"/>
</dbReference>
<dbReference type="PANTHER" id="PTHR30537:SF74">
    <property type="entry name" value="HTH-TYPE TRANSCRIPTIONAL REGULATOR TRPI"/>
    <property type="match status" value="1"/>
</dbReference>
<protein>
    <submittedName>
        <fullName evidence="6">LysR family transcriptional regulator</fullName>
    </submittedName>
</protein>
<dbReference type="GO" id="GO:0006351">
    <property type="term" value="P:DNA-templated transcription"/>
    <property type="evidence" value="ECO:0007669"/>
    <property type="project" value="TreeGrafter"/>
</dbReference>
<evidence type="ECO:0000256" key="1">
    <source>
        <dbReference type="ARBA" id="ARBA00009437"/>
    </source>
</evidence>
<dbReference type="PANTHER" id="PTHR30537">
    <property type="entry name" value="HTH-TYPE TRANSCRIPTIONAL REGULATOR"/>
    <property type="match status" value="1"/>
</dbReference>
<comment type="similarity">
    <text evidence="1">Belongs to the LysR transcriptional regulatory family.</text>
</comment>
<dbReference type="Pfam" id="PF00126">
    <property type="entry name" value="HTH_1"/>
    <property type="match status" value="1"/>
</dbReference>
<sequence length="307" mass="33839">MNKQLRVPSLQALQTLVNVAESNSFTDAATRLHLTQSAVSRQIQQLEEHYAVPLFERTSRRVSLTKQGRDVLDVALEVLRSLGALQERLTPAPLDRPFRIRIFVSLAVRWLLPRLSAFYAANPALSLSIETVGFEAMDLEDAERGGDCDAYVVYLPKGLDEPALTPLFDEYLIPVCAPRLEGNLAPPASLDELAGYALIHGSPHGQEWSTWLQAQPDRPAHTYKNILFNLDDLALNAAAHGLGVAMTDLILAQDAIDRGSLIVPFGEPLKTGGVYALKLRDNRAAHPACKAVLSWFEAQVEQRDCPK</sequence>
<dbReference type="FunFam" id="1.10.10.10:FF:000001">
    <property type="entry name" value="LysR family transcriptional regulator"/>
    <property type="match status" value="1"/>
</dbReference>
<organism evidence="6 7">
    <name type="scientific">Pseudomonas gingeri</name>
    <dbReference type="NCBI Taxonomy" id="117681"/>
    <lineage>
        <taxon>Bacteria</taxon>
        <taxon>Pseudomonadati</taxon>
        <taxon>Pseudomonadota</taxon>
        <taxon>Gammaproteobacteria</taxon>
        <taxon>Pseudomonadales</taxon>
        <taxon>Pseudomonadaceae</taxon>
        <taxon>Pseudomonas</taxon>
    </lineage>
</organism>
<dbReference type="InterPro" id="IPR036390">
    <property type="entry name" value="WH_DNA-bd_sf"/>
</dbReference>
<dbReference type="PROSITE" id="PS50931">
    <property type="entry name" value="HTH_LYSR"/>
    <property type="match status" value="1"/>
</dbReference>